<dbReference type="RefSeq" id="WP_407702968.1">
    <property type="nucleotide sequence ID" value="NZ_FQUR01000029.1"/>
</dbReference>
<protein>
    <recommendedName>
        <fullName evidence="3">Glycosidase</fullName>
    </recommendedName>
</protein>
<dbReference type="SUPFAM" id="SSF75005">
    <property type="entry name" value="Arabinanase/levansucrase/invertase"/>
    <property type="match status" value="1"/>
</dbReference>
<dbReference type="Proteomes" id="UP000184127">
    <property type="component" value="Unassembled WGS sequence"/>
</dbReference>
<evidence type="ECO:0008006" key="3">
    <source>
        <dbReference type="Google" id="ProtNLM"/>
    </source>
</evidence>
<sequence>MFRLTRLSNKPILSPIKEHEWEKEAVFNAAVIYEDNKFHLFYRATCITCITEQQIPI</sequence>
<organism evidence="1 2">
    <name type="scientific">Thermoanaerobacter uzonensis DSM 18761</name>
    <dbReference type="NCBI Taxonomy" id="1123369"/>
    <lineage>
        <taxon>Bacteria</taxon>
        <taxon>Bacillati</taxon>
        <taxon>Bacillota</taxon>
        <taxon>Clostridia</taxon>
        <taxon>Thermoanaerobacterales</taxon>
        <taxon>Thermoanaerobacteraceae</taxon>
        <taxon>Thermoanaerobacter</taxon>
    </lineage>
</organism>
<evidence type="ECO:0000313" key="2">
    <source>
        <dbReference type="Proteomes" id="UP000184127"/>
    </source>
</evidence>
<gene>
    <name evidence="1" type="ORF">SAMN02745195_02462</name>
</gene>
<evidence type="ECO:0000313" key="1">
    <source>
        <dbReference type="EMBL" id="SHF36504.1"/>
    </source>
</evidence>
<name>A0A1M5B1X1_9THEO</name>
<dbReference type="Gene3D" id="2.115.10.20">
    <property type="entry name" value="Glycosyl hydrolase domain, family 43"/>
    <property type="match status" value="1"/>
</dbReference>
<proteinExistence type="predicted"/>
<dbReference type="InterPro" id="IPR023296">
    <property type="entry name" value="Glyco_hydro_beta-prop_sf"/>
</dbReference>
<reference evidence="2" key="1">
    <citation type="submission" date="2016-11" db="EMBL/GenBank/DDBJ databases">
        <authorList>
            <person name="Varghese N."/>
            <person name="Submissions S."/>
        </authorList>
    </citation>
    <scope>NUCLEOTIDE SEQUENCE [LARGE SCALE GENOMIC DNA]</scope>
    <source>
        <strain evidence="2">DSM 18761</strain>
    </source>
</reference>
<keyword evidence="2" id="KW-1185">Reference proteome</keyword>
<dbReference type="AlphaFoldDB" id="A0A1M5B1X1"/>
<accession>A0A1M5B1X1</accession>
<dbReference type="EMBL" id="FQUR01000029">
    <property type="protein sequence ID" value="SHF36504.1"/>
    <property type="molecule type" value="Genomic_DNA"/>
</dbReference>